<name>A0A4C1ZFI6_EUMVA</name>
<reference evidence="1 2" key="1">
    <citation type="journal article" date="2019" name="Commun. Biol.">
        <title>The bagworm genome reveals a unique fibroin gene that provides high tensile strength.</title>
        <authorList>
            <person name="Kono N."/>
            <person name="Nakamura H."/>
            <person name="Ohtoshi R."/>
            <person name="Tomita M."/>
            <person name="Numata K."/>
            <person name="Arakawa K."/>
        </authorList>
    </citation>
    <scope>NUCLEOTIDE SEQUENCE [LARGE SCALE GENOMIC DNA]</scope>
</reference>
<proteinExistence type="predicted"/>
<comment type="caution">
    <text evidence="1">The sequence shown here is derived from an EMBL/GenBank/DDBJ whole genome shotgun (WGS) entry which is preliminary data.</text>
</comment>
<dbReference type="Proteomes" id="UP000299102">
    <property type="component" value="Unassembled WGS sequence"/>
</dbReference>
<gene>
    <name evidence="1" type="ORF">EVAR_99801_1</name>
</gene>
<dbReference type="AlphaFoldDB" id="A0A4C1ZFI6"/>
<dbReference type="EMBL" id="BGZK01001752">
    <property type="protein sequence ID" value="GBP85679.1"/>
    <property type="molecule type" value="Genomic_DNA"/>
</dbReference>
<sequence length="171" mass="18896">MIWYELTAREAAASPRMCAVRSIELSDARYGTVRVLSRSAVERRLSRKSQCVRRRRVDRRKCGRALPQGYAHDLASSLSSTISIVCLLARPNASYLCGGAAARLRNAKYTRSDWTDTLQRLCEYDNEAVKNASVRQVGGRFFSSASNVGDLAFPAIRGEPLCKASCGTVRS</sequence>
<protein>
    <submittedName>
        <fullName evidence="1">Uncharacterized protein</fullName>
    </submittedName>
</protein>
<keyword evidence="2" id="KW-1185">Reference proteome</keyword>
<evidence type="ECO:0000313" key="2">
    <source>
        <dbReference type="Proteomes" id="UP000299102"/>
    </source>
</evidence>
<accession>A0A4C1ZFI6</accession>
<evidence type="ECO:0000313" key="1">
    <source>
        <dbReference type="EMBL" id="GBP85679.1"/>
    </source>
</evidence>
<organism evidence="1 2">
    <name type="scientific">Eumeta variegata</name>
    <name type="common">Bagworm moth</name>
    <name type="synonym">Eumeta japonica</name>
    <dbReference type="NCBI Taxonomy" id="151549"/>
    <lineage>
        <taxon>Eukaryota</taxon>
        <taxon>Metazoa</taxon>
        <taxon>Ecdysozoa</taxon>
        <taxon>Arthropoda</taxon>
        <taxon>Hexapoda</taxon>
        <taxon>Insecta</taxon>
        <taxon>Pterygota</taxon>
        <taxon>Neoptera</taxon>
        <taxon>Endopterygota</taxon>
        <taxon>Lepidoptera</taxon>
        <taxon>Glossata</taxon>
        <taxon>Ditrysia</taxon>
        <taxon>Tineoidea</taxon>
        <taxon>Psychidae</taxon>
        <taxon>Oiketicinae</taxon>
        <taxon>Eumeta</taxon>
    </lineage>
</organism>